<reference evidence="6 7" key="1">
    <citation type="submission" date="2024-09" db="EMBL/GenBank/DDBJ databases">
        <authorList>
            <person name="Sun Q."/>
            <person name="Mori K."/>
        </authorList>
    </citation>
    <scope>NUCLEOTIDE SEQUENCE [LARGE SCALE GENOMIC DNA]</scope>
    <source>
        <strain evidence="6 7">JCM 3028</strain>
    </source>
</reference>
<keyword evidence="5" id="KW-0233">DNA recombination</keyword>
<evidence type="ECO:0000256" key="1">
    <source>
        <dbReference type="ARBA" id="ARBA00002190"/>
    </source>
</evidence>
<dbReference type="Pfam" id="PF00872">
    <property type="entry name" value="Transposase_mut"/>
    <property type="match status" value="1"/>
</dbReference>
<keyword evidence="7" id="KW-1185">Reference proteome</keyword>
<comment type="function">
    <text evidence="1">Required for the transposition of the insertion element.</text>
</comment>
<keyword evidence="3" id="KW-0815">Transposition</keyword>
<organism evidence="6 7">
    <name type="scientific">Streptosporangium vulgare</name>
    <dbReference type="NCBI Taxonomy" id="46190"/>
    <lineage>
        <taxon>Bacteria</taxon>
        <taxon>Bacillati</taxon>
        <taxon>Actinomycetota</taxon>
        <taxon>Actinomycetes</taxon>
        <taxon>Streptosporangiales</taxon>
        <taxon>Streptosporangiaceae</taxon>
        <taxon>Streptosporangium</taxon>
    </lineage>
</organism>
<evidence type="ECO:0000256" key="2">
    <source>
        <dbReference type="ARBA" id="ARBA00010961"/>
    </source>
</evidence>
<accession>A0ABV5TK50</accession>
<evidence type="ECO:0000313" key="6">
    <source>
        <dbReference type="EMBL" id="MFB9679499.1"/>
    </source>
</evidence>
<name>A0ABV5TK50_9ACTN</name>
<evidence type="ECO:0000256" key="3">
    <source>
        <dbReference type="ARBA" id="ARBA00022578"/>
    </source>
</evidence>
<keyword evidence="4" id="KW-0238">DNA-binding</keyword>
<dbReference type="Proteomes" id="UP001589610">
    <property type="component" value="Unassembled WGS sequence"/>
</dbReference>
<evidence type="ECO:0000313" key="7">
    <source>
        <dbReference type="Proteomes" id="UP001589610"/>
    </source>
</evidence>
<sequence length="82" mass="8890">MYPHGLSTGDLVPALERFLGPAAGLSSAMVSRLTSQWTDDHKAFQKRDLSATGFSWSHPTRRRAAASLADPLVTPLPARWTG</sequence>
<proteinExistence type="inferred from homology"/>
<dbReference type="RefSeq" id="WP_386160921.1">
    <property type="nucleotide sequence ID" value="NZ_JBHMBS010000016.1"/>
</dbReference>
<dbReference type="InterPro" id="IPR001207">
    <property type="entry name" value="Transposase_mutator"/>
</dbReference>
<dbReference type="EMBL" id="JBHMBS010000016">
    <property type="protein sequence ID" value="MFB9679499.1"/>
    <property type="molecule type" value="Genomic_DNA"/>
</dbReference>
<evidence type="ECO:0000256" key="4">
    <source>
        <dbReference type="ARBA" id="ARBA00023125"/>
    </source>
</evidence>
<protein>
    <submittedName>
        <fullName evidence="6">Transposase</fullName>
    </submittedName>
</protein>
<evidence type="ECO:0000256" key="5">
    <source>
        <dbReference type="ARBA" id="ARBA00023172"/>
    </source>
</evidence>
<comment type="caution">
    <text evidence="6">The sequence shown here is derived from an EMBL/GenBank/DDBJ whole genome shotgun (WGS) entry which is preliminary data.</text>
</comment>
<comment type="similarity">
    <text evidence="2">Belongs to the transposase mutator family.</text>
</comment>
<gene>
    <name evidence="6" type="ORF">ACFFRH_28795</name>
</gene>